<reference evidence="2" key="1">
    <citation type="journal article" date="2020" name="Stud. Mycol.">
        <title>101 Dothideomycetes genomes: a test case for predicting lifestyles and emergence of pathogens.</title>
        <authorList>
            <person name="Haridas S."/>
            <person name="Albert R."/>
            <person name="Binder M."/>
            <person name="Bloem J."/>
            <person name="Labutti K."/>
            <person name="Salamov A."/>
            <person name="Andreopoulos B."/>
            <person name="Baker S."/>
            <person name="Barry K."/>
            <person name="Bills G."/>
            <person name="Bluhm B."/>
            <person name="Cannon C."/>
            <person name="Castanera R."/>
            <person name="Culley D."/>
            <person name="Daum C."/>
            <person name="Ezra D."/>
            <person name="Gonzalez J."/>
            <person name="Henrissat B."/>
            <person name="Kuo A."/>
            <person name="Liang C."/>
            <person name="Lipzen A."/>
            <person name="Lutzoni F."/>
            <person name="Magnuson J."/>
            <person name="Mondo S."/>
            <person name="Nolan M."/>
            <person name="Ohm R."/>
            <person name="Pangilinan J."/>
            <person name="Park H.-J."/>
            <person name="Ramirez L."/>
            <person name="Alfaro M."/>
            <person name="Sun H."/>
            <person name="Tritt A."/>
            <person name="Yoshinaga Y."/>
            <person name="Zwiers L.-H."/>
            <person name="Turgeon B."/>
            <person name="Goodwin S."/>
            <person name="Spatafora J."/>
            <person name="Crous P."/>
            <person name="Grigoriev I."/>
        </authorList>
    </citation>
    <scope>NUCLEOTIDE SEQUENCE</scope>
    <source>
        <strain evidence="2">CBS 183.55</strain>
    </source>
</reference>
<dbReference type="GeneID" id="54355823"/>
<evidence type="ECO:0000313" key="3">
    <source>
        <dbReference type="Proteomes" id="UP000800082"/>
    </source>
</evidence>
<accession>A0A6A5RFZ0</accession>
<dbReference type="Gene3D" id="1.25.40.20">
    <property type="entry name" value="Ankyrin repeat-containing domain"/>
    <property type="match status" value="1"/>
</dbReference>
<evidence type="ECO:0000313" key="2">
    <source>
        <dbReference type="EMBL" id="KAF1926373.1"/>
    </source>
</evidence>
<dbReference type="RefSeq" id="XP_033446625.1">
    <property type="nucleotide sequence ID" value="XM_033598156.1"/>
</dbReference>
<dbReference type="InterPro" id="IPR002110">
    <property type="entry name" value="Ankyrin_rpt"/>
</dbReference>
<keyword evidence="3" id="KW-1185">Reference proteome</keyword>
<dbReference type="Proteomes" id="UP000800082">
    <property type="component" value="Unassembled WGS sequence"/>
</dbReference>
<feature type="repeat" description="ANK" evidence="1">
    <location>
        <begin position="69"/>
        <end position="101"/>
    </location>
</feature>
<dbReference type="PROSITE" id="PS50297">
    <property type="entry name" value="ANK_REP_REGION"/>
    <property type="match status" value="1"/>
</dbReference>
<organism evidence="2 3">
    <name type="scientific">Didymella exigua CBS 183.55</name>
    <dbReference type="NCBI Taxonomy" id="1150837"/>
    <lineage>
        <taxon>Eukaryota</taxon>
        <taxon>Fungi</taxon>
        <taxon>Dikarya</taxon>
        <taxon>Ascomycota</taxon>
        <taxon>Pezizomycotina</taxon>
        <taxon>Dothideomycetes</taxon>
        <taxon>Pleosporomycetidae</taxon>
        <taxon>Pleosporales</taxon>
        <taxon>Pleosporineae</taxon>
        <taxon>Didymellaceae</taxon>
        <taxon>Didymella</taxon>
    </lineage>
</organism>
<keyword evidence="1" id="KW-0040">ANK repeat</keyword>
<protein>
    <submittedName>
        <fullName evidence="2">Uncharacterized protein</fullName>
    </submittedName>
</protein>
<dbReference type="SUPFAM" id="SSF48403">
    <property type="entry name" value="Ankyrin repeat"/>
    <property type="match status" value="1"/>
</dbReference>
<dbReference type="PROSITE" id="PS50088">
    <property type="entry name" value="ANK_REPEAT"/>
    <property type="match status" value="1"/>
</dbReference>
<sequence>MSGRAHRHNLSEQGALRGSIGEINADTQIGDDRHPLHEATGIGNVFEIEYQLQVLNQTQWIDVNAVTTLDCTPLHVGAMRGKIDAMQELIKNGATVDLIVMYPYGRYLMGSVPVLQNRLFALLLRQPAGCAIQQARIRCTTLQRAMPRYCQKRLEIGLEVVRARARAYKLHSAQYMSIVASSSSAMAASDYTPLNTCLSGTSTKWNGRVKDGNVLTHSSRNYKHALLTSRNLFPREPGK</sequence>
<gene>
    <name evidence="2" type="ORF">M421DRAFT_93940</name>
</gene>
<dbReference type="EMBL" id="ML978977">
    <property type="protein sequence ID" value="KAF1926373.1"/>
    <property type="molecule type" value="Genomic_DNA"/>
</dbReference>
<dbReference type="OrthoDB" id="207120at2759"/>
<dbReference type="InterPro" id="IPR036770">
    <property type="entry name" value="Ankyrin_rpt-contain_sf"/>
</dbReference>
<dbReference type="Pfam" id="PF00023">
    <property type="entry name" value="Ank"/>
    <property type="match status" value="1"/>
</dbReference>
<name>A0A6A5RFZ0_9PLEO</name>
<evidence type="ECO:0000256" key="1">
    <source>
        <dbReference type="PROSITE-ProRule" id="PRU00023"/>
    </source>
</evidence>
<proteinExistence type="predicted"/>
<dbReference type="AlphaFoldDB" id="A0A6A5RFZ0"/>